<keyword evidence="2" id="KW-0560">Oxidoreductase</keyword>
<dbReference type="SUPFAM" id="SSF51735">
    <property type="entry name" value="NAD(P)-binding Rossmann-fold domains"/>
    <property type="match status" value="1"/>
</dbReference>
<reference evidence="3" key="1">
    <citation type="journal article" date="2019" name="Int. J. Syst. Evol. Microbiol.">
        <title>The Global Catalogue of Microorganisms (GCM) 10K type strain sequencing project: providing services to taxonomists for standard genome sequencing and annotation.</title>
        <authorList>
            <consortium name="The Broad Institute Genomics Platform"/>
            <consortium name="The Broad Institute Genome Sequencing Center for Infectious Disease"/>
            <person name="Wu L."/>
            <person name="Ma J."/>
        </authorList>
    </citation>
    <scope>NUCLEOTIDE SEQUENCE [LARGE SCALE GENOMIC DNA]</scope>
    <source>
        <strain evidence="3">CCUG 50347</strain>
    </source>
</reference>
<dbReference type="CDD" id="cd05289">
    <property type="entry name" value="MDR_like_2"/>
    <property type="match status" value="1"/>
</dbReference>
<dbReference type="SUPFAM" id="SSF50129">
    <property type="entry name" value="GroES-like"/>
    <property type="match status" value="1"/>
</dbReference>
<evidence type="ECO:0000313" key="2">
    <source>
        <dbReference type="EMBL" id="MFC4835429.1"/>
    </source>
</evidence>
<dbReference type="PANTHER" id="PTHR44013:SF1">
    <property type="entry name" value="ZINC-TYPE ALCOHOL DEHYDROGENASE-LIKE PROTEIN C16A3.02C"/>
    <property type="match status" value="1"/>
</dbReference>
<dbReference type="GO" id="GO:0016491">
    <property type="term" value="F:oxidoreductase activity"/>
    <property type="evidence" value="ECO:0007669"/>
    <property type="project" value="UniProtKB-KW"/>
</dbReference>
<dbReference type="SMART" id="SM00829">
    <property type="entry name" value="PKS_ER"/>
    <property type="match status" value="1"/>
</dbReference>
<dbReference type="Pfam" id="PF13602">
    <property type="entry name" value="ADH_zinc_N_2"/>
    <property type="match status" value="1"/>
</dbReference>
<dbReference type="EC" id="1.-.-.-" evidence="2"/>
<protein>
    <submittedName>
        <fullName evidence="2">NADP-dependent oxidoreductase</fullName>
        <ecNumber evidence="2">1.-.-.-</ecNumber>
    </submittedName>
</protein>
<dbReference type="InterPro" id="IPR020843">
    <property type="entry name" value="ER"/>
</dbReference>
<dbReference type="Proteomes" id="UP001595909">
    <property type="component" value="Unassembled WGS sequence"/>
</dbReference>
<feature type="domain" description="Enoyl reductase (ER)" evidence="1">
    <location>
        <begin position="10"/>
        <end position="309"/>
    </location>
</feature>
<sequence>MKAVRFHEYGGPDVLRYEDVEQPVPGPGEVRVRVAATTFNLVDDGIRGGYLQGPFPVALPHTPGIEVSGTVDALGAGVEGPSAGAEVVAFLPMVADGAAAEYVVAPAEVLTRAPSGVELTDAAALPMVGLTAWQALVDDAKLTAGQRVLINGAGGAVGGYAVQLAKHAGAHVIAVGSPRSSAALRSAGADEVVDHTTTDVTDAVTEPVDVLLNLASISPEELGALVGLVREGGVVVNTVPGTPAPADEARGVRAVDVFVRNDAEQLAHLVALVEAGDLRIDVARRVPLAELAGVHAEADAGTLRGKVVVVPTPA</sequence>
<name>A0ABV9RMJ8_9PSEU</name>
<dbReference type="InterPro" id="IPR011032">
    <property type="entry name" value="GroES-like_sf"/>
</dbReference>
<dbReference type="PANTHER" id="PTHR44013">
    <property type="entry name" value="ZINC-TYPE ALCOHOL DEHYDROGENASE-LIKE PROTEIN C16A3.02C"/>
    <property type="match status" value="1"/>
</dbReference>
<proteinExistence type="predicted"/>
<gene>
    <name evidence="2" type="ORF">ACFPEL_23670</name>
</gene>
<keyword evidence="3" id="KW-1185">Reference proteome</keyword>
<dbReference type="InterPro" id="IPR013154">
    <property type="entry name" value="ADH-like_N"/>
</dbReference>
<dbReference type="RefSeq" id="WP_274187129.1">
    <property type="nucleotide sequence ID" value="NZ_BAABHN010000049.1"/>
</dbReference>
<organism evidence="2 3">
    <name type="scientific">Actinomycetospora chibensis</name>
    <dbReference type="NCBI Taxonomy" id="663606"/>
    <lineage>
        <taxon>Bacteria</taxon>
        <taxon>Bacillati</taxon>
        <taxon>Actinomycetota</taxon>
        <taxon>Actinomycetes</taxon>
        <taxon>Pseudonocardiales</taxon>
        <taxon>Pseudonocardiaceae</taxon>
        <taxon>Actinomycetospora</taxon>
    </lineage>
</organism>
<accession>A0ABV9RMJ8</accession>
<evidence type="ECO:0000259" key="1">
    <source>
        <dbReference type="SMART" id="SM00829"/>
    </source>
</evidence>
<dbReference type="Gene3D" id="3.40.50.720">
    <property type="entry name" value="NAD(P)-binding Rossmann-like Domain"/>
    <property type="match status" value="1"/>
</dbReference>
<dbReference type="InterPro" id="IPR036291">
    <property type="entry name" value="NAD(P)-bd_dom_sf"/>
</dbReference>
<dbReference type="Gene3D" id="3.90.180.10">
    <property type="entry name" value="Medium-chain alcohol dehydrogenases, catalytic domain"/>
    <property type="match status" value="1"/>
</dbReference>
<dbReference type="EMBL" id="JBHSIM010000049">
    <property type="protein sequence ID" value="MFC4835429.1"/>
    <property type="molecule type" value="Genomic_DNA"/>
</dbReference>
<dbReference type="Pfam" id="PF08240">
    <property type="entry name" value="ADH_N"/>
    <property type="match status" value="1"/>
</dbReference>
<evidence type="ECO:0000313" key="3">
    <source>
        <dbReference type="Proteomes" id="UP001595909"/>
    </source>
</evidence>
<comment type="caution">
    <text evidence="2">The sequence shown here is derived from an EMBL/GenBank/DDBJ whole genome shotgun (WGS) entry which is preliminary data.</text>
</comment>
<dbReference type="InterPro" id="IPR052733">
    <property type="entry name" value="Chloroplast_QOR"/>
</dbReference>